<sequence length="456" mass="50804">MKRTRSDEGDAIDGVGALHSWATFERAGDEKRAIGDELGAYAAYGASVKTCVDVPSRVFLKLALAWRRASRLSADSGEREAYERTLKAGLRRATREADDDVDDSIVDVEKRASVVGRDRRVRAIGGQLALLYCQDGREAEAAQTLTFLGYEYRLGQRVLRYDLEHAAATSERIPRGVMHAYDGCLSPAMLASLRRAFAKDAAFWREHDYANPKTGFFSYVHELDGAPMSSPVMRRTVELAREIAAREFSAVRDAKYAEWWAHCRPACDGHQCHFDSHNEGLGVVTHPICSVIIYIDGSCGGPTLMTNQRAGDRALATKCYLMPPRDNRVAVFDGTFLHGVVPGRINEDPALRRVTLMVAFWPEMDVVRESFPPGSARAFPERALEYPGGISWPNDFYDSVDEDDDVKDDIGTVEVDIFAQAHAPWEKIRVPRDDASDEDDEDDESMPAYDACFQGF</sequence>
<feature type="compositionally biased region" description="Acidic residues" evidence="1">
    <location>
        <begin position="435"/>
        <end position="445"/>
    </location>
</feature>
<feature type="region of interest" description="Disordered" evidence="1">
    <location>
        <begin position="428"/>
        <end position="456"/>
    </location>
</feature>
<proteinExistence type="predicted"/>
<accession>A0A7S0KCI2</accession>
<evidence type="ECO:0000256" key="1">
    <source>
        <dbReference type="SAM" id="MobiDB-lite"/>
    </source>
</evidence>
<dbReference type="EMBL" id="HBEW01000266">
    <property type="protein sequence ID" value="CAD8575518.1"/>
    <property type="molecule type" value="Transcribed_RNA"/>
</dbReference>
<evidence type="ECO:0000313" key="2">
    <source>
        <dbReference type="EMBL" id="CAD8575518.1"/>
    </source>
</evidence>
<gene>
    <name evidence="2" type="ORF">OMED0929_LOCUS227</name>
</gene>
<dbReference type="AlphaFoldDB" id="A0A7S0KCI2"/>
<reference evidence="2" key="1">
    <citation type="submission" date="2021-01" db="EMBL/GenBank/DDBJ databases">
        <authorList>
            <person name="Corre E."/>
            <person name="Pelletier E."/>
            <person name="Niang G."/>
            <person name="Scheremetjew M."/>
            <person name="Finn R."/>
            <person name="Kale V."/>
            <person name="Holt S."/>
            <person name="Cochrane G."/>
            <person name="Meng A."/>
            <person name="Brown T."/>
            <person name="Cohen L."/>
        </authorList>
    </citation>
    <scope>NUCLEOTIDE SEQUENCE</scope>
    <source>
        <strain evidence="2">Clade-D-RCC2572</strain>
    </source>
</reference>
<organism evidence="2">
    <name type="scientific">Ostreococcus mediterraneus</name>
    <dbReference type="NCBI Taxonomy" id="1486918"/>
    <lineage>
        <taxon>Eukaryota</taxon>
        <taxon>Viridiplantae</taxon>
        <taxon>Chlorophyta</taxon>
        <taxon>Mamiellophyceae</taxon>
        <taxon>Mamiellales</taxon>
        <taxon>Bathycoccaceae</taxon>
        <taxon>Ostreococcus</taxon>
    </lineage>
</organism>
<protein>
    <submittedName>
        <fullName evidence="2">Uncharacterized protein</fullName>
    </submittedName>
</protein>
<name>A0A7S0KCI2_9CHLO</name>